<organism evidence="1 2">
    <name type="scientific">Trifolium medium</name>
    <dbReference type="NCBI Taxonomy" id="97028"/>
    <lineage>
        <taxon>Eukaryota</taxon>
        <taxon>Viridiplantae</taxon>
        <taxon>Streptophyta</taxon>
        <taxon>Embryophyta</taxon>
        <taxon>Tracheophyta</taxon>
        <taxon>Spermatophyta</taxon>
        <taxon>Magnoliopsida</taxon>
        <taxon>eudicotyledons</taxon>
        <taxon>Gunneridae</taxon>
        <taxon>Pentapetalae</taxon>
        <taxon>rosids</taxon>
        <taxon>fabids</taxon>
        <taxon>Fabales</taxon>
        <taxon>Fabaceae</taxon>
        <taxon>Papilionoideae</taxon>
        <taxon>50 kb inversion clade</taxon>
        <taxon>NPAAA clade</taxon>
        <taxon>Hologalegina</taxon>
        <taxon>IRL clade</taxon>
        <taxon>Trifolieae</taxon>
        <taxon>Trifolium</taxon>
    </lineage>
</organism>
<evidence type="ECO:0000313" key="2">
    <source>
        <dbReference type="Proteomes" id="UP000265520"/>
    </source>
</evidence>
<evidence type="ECO:0000313" key="1">
    <source>
        <dbReference type="EMBL" id="MCI78340.1"/>
    </source>
</evidence>
<keyword evidence="2" id="KW-1185">Reference proteome</keyword>
<dbReference type="EMBL" id="LXQA010948599">
    <property type="protein sequence ID" value="MCI78340.1"/>
    <property type="molecule type" value="Genomic_DNA"/>
</dbReference>
<protein>
    <submittedName>
        <fullName evidence="1">Uncharacterized protein</fullName>
    </submittedName>
</protein>
<name>A0A392UVX6_9FABA</name>
<accession>A0A392UVX6</accession>
<feature type="non-terminal residue" evidence="1">
    <location>
        <position position="1"/>
    </location>
</feature>
<comment type="caution">
    <text evidence="1">The sequence shown here is derived from an EMBL/GenBank/DDBJ whole genome shotgun (WGS) entry which is preliminary data.</text>
</comment>
<dbReference type="AlphaFoldDB" id="A0A392UVX6"/>
<gene>
    <name evidence="1" type="ORF">A2U01_0099610</name>
</gene>
<sequence>CGRRGHDDHAADPDLLPREPRYLCIPGKVLNCGPHPQLRPQYC</sequence>
<reference evidence="1 2" key="1">
    <citation type="journal article" date="2018" name="Front. Plant Sci.">
        <title>Red Clover (Trifolium pratense) and Zigzag Clover (T. medium) - A Picture of Genomic Similarities and Differences.</title>
        <authorList>
            <person name="Dluhosova J."/>
            <person name="Istvanek J."/>
            <person name="Nedelnik J."/>
            <person name="Repkova J."/>
        </authorList>
    </citation>
    <scope>NUCLEOTIDE SEQUENCE [LARGE SCALE GENOMIC DNA]</scope>
    <source>
        <strain evidence="2">cv. 10/8</strain>
        <tissue evidence="1">Leaf</tissue>
    </source>
</reference>
<proteinExistence type="predicted"/>
<dbReference type="Proteomes" id="UP000265520">
    <property type="component" value="Unassembled WGS sequence"/>
</dbReference>